<dbReference type="Proteomes" id="UP000178367">
    <property type="component" value="Unassembled WGS sequence"/>
</dbReference>
<gene>
    <name evidence="2" type="ORF">A2227_02435</name>
</gene>
<organism evidence="2 3">
    <name type="scientific">Candidatus Falkowbacteria bacterium RIFOXYA2_FULL_47_19</name>
    <dbReference type="NCBI Taxonomy" id="1797994"/>
    <lineage>
        <taxon>Bacteria</taxon>
        <taxon>Candidatus Falkowiibacteriota</taxon>
    </lineage>
</organism>
<evidence type="ECO:0000259" key="1">
    <source>
        <dbReference type="Pfam" id="PF00534"/>
    </source>
</evidence>
<feature type="domain" description="Glycosyl transferase family 1" evidence="1">
    <location>
        <begin position="178"/>
        <end position="336"/>
    </location>
</feature>
<dbReference type="PANTHER" id="PTHR12526">
    <property type="entry name" value="GLYCOSYLTRANSFERASE"/>
    <property type="match status" value="1"/>
</dbReference>
<dbReference type="Pfam" id="PF00534">
    <property type="entry name" value="Glycos_transf_1"/>
    <property type="match status" value="1"/>
</dbReference>
<sequence>MKILICTQKVDLNDDILGFFHSWIAEFVKHCEKVTVICLCRGEYDLPGNVKILSLGKEEKSLCVMRYALCVTRLKYIARFYRYIWRERKNYDKIFVHMNSEYVVLGGWLWKLWNKKIGLWYVHKAIPWQLKIAEKFVGVIFTASRESCNLASQKIKVVGHGIDLRKFEIRNLKLEIGNIFKIIYVGRISPIKNQELLIGAIDILRRDTALPRLSVKLIGGTIYEKDEEYLGKLKNLVKEKKLGGVVEFVGSVPNKDINKYYSEADLAVNLCPTGGVDKAVLEAMAAGLPVIVFNKTFENILGEHKEEMILREENAEELAGKIRGIMGWEAEKRERVGGDLRGVVEKGYGLEGLVKKISEEL</sequence>
<protein>
    <recommendedName>
        <fullName evidence="1">Glycosyl transferase family 1 domain-containing protein</fullName>
    </recommendedName>
</protein>
<dbReference type="GO" id="GO:0016757">
    <property type="term" value="F:glycosyltransferase activity"/>
    <property type="evidence" value="ECO:0007669"/>
    <property type="project" value="InterPro"/>
</dbReference>
<evidence type="ECO:0000313" key="3">
    <source>
        <dbReference type="Proteomes" id="UP000178367"/>
    </source>
</evidence>
<dbReference type="STRING" id="1797994.A2227_02435"/>
<dbReference type="AlphaFoldDB" id="A0A1F5SHF2"/>
<dbReference type="CDD" id="cd03801">
    <property type="entry name" value="GT4_PimA-like"/>
    <property type="match status" value="1"/>
</dbReference>
<accession>A0A1F5SHF2</accession>
<dbReference type="SUPFAM" id="SSF53756">
    <property type="entry name" value="UDP-Glycosyltransferase/glycogen phosphorylase"/>
    <property type="match status" value="1"/>
</dbReference>
<proteinExistence type="predicted"/>
<dbReference type="InterPro" id="IPR001296">
    <property type="entry name" value="Glyco_trans_1"/>
</dbReference>
<reference evidence="2 3" key="1">
    <citation type="journal article" date="2016" name="Nat. Commun.">
        <title>Thousands of microbial genomes shed light on interconnected biogeochemical processes in an aquifer system.</title>
        <authorList>
            <person name="Anantharaman K."/>
            <person name="Brown C.T."/>
            <person name="Hug L.A."/>
            <person name="Sharon I."/>
            <person name="Castelle C.J."/>
            <person name="Probst A.J."/>
            <person name="Thomas B.C."/>
            <person name="Singh A."/>
            <person name="Wilkins M.J."/>
            <person name="Karaoz U."/>
            <person name="Brodie E.L."/>
            <person name="Williams K.H."/>
            <person name="Hubbard S.S."/>
            <person name="Banfield J.F."/>
        </authorList>
    </citation>
    <scope>NUCLEOTIDE SEQUENCE [LARGE SCALE GENOMIC DNA]</scope>
</reference>
<dbReference type="EMBL" id="MFGB01000017">
    <property type="protein sequence ID" value="OGF26052.1"/>
    <property type="molecule type" value="Genomic_DNA"/>
</dbReference>
<comment type="caution">
    <text evidence="2">The sequence shown here is derived from an EMBL/GenBank/DDBJ whole genome shotgun (WGS) entry which is preliminary data.</text>
</comment>
<name>A0A1F5SHF2_9BACT</name>
<dbReference type="Gene3D" id="3.40.50.2000">
    <property type="entry name" value="Glycogen Phosphorylase B"/>
    <property type="match status" value="1"/>
</dbReference>
<evidence type="ECO:0000313" key="2">
    <source>
        <dbReference type="EMBL" id="OGF26052.1"/>
    </source>
</evidence>